<protein>
    <submittedName>
        <fullName evidence="2">Uncharacterized protein</fullName>
    </submittedName>
</protein>
<feature type="compositionally biased region" description="Basic and acidic residues" evidence="1">
    <location>
        <begin position="238"/>
        <end position="254"/>
    </location>
</feature>
<dbReference type="EMBL" id="HBUF01303141">
    <property type="protein sequence ID" value="CAG6691523.1"/>
    <property type="molecule type" value="Transcribed_RNA"/>
</dbReference>
<organism evidence="2">
    <name type="scientific">Cacopsylla melanoneura</name>
    <dbReference type="NCBI Taxonomy" id="428564"/>
    <lineage>
        <taxon>Eukaryota</taxon>
        <taxon>Metazoa</taxon>
        <taxon>Ecdysozoa</taxon>
        <taxon>Arthropoda</taxon>
        <taxon>Hexapoda</taxon>
        <taxon>Insecta</taxon>
        <taxon>Pterygota</taxon>
        <taxon>Neoptera</taxon>
        <taxon>Paraneoptera</taxon>
        <taxon>Hemiptera</taxon>
        <taxon>Sternorrhyncha</taxon>
        <taxon>Psylloidea</taxon>
        <taxon>Psyllidae</taxon>
        <taxon>Psyllinae</taxon>
        <taxon>Cacopsylla</taxon>
    </lineage>
</organism>
<feature type="compositionally biased region" description="Basic residues" evidence="1">
    <location>
        <begin position="202"/>
        <end position="237"/>
    </location>
</feature>
<feature type="region of interest" description="Disordered" evidence="1">
    <location>
        <begin position="202"/>
        <end position="256"/>
    </location>
</feature>
<name>A0A8D8TSR5_9HEMI</name>
<dbReference type="AlphaFoldDB" id="A0A8D8TSR5"/>
<feature type="compositionally biased region" description="Basic residues" evidence="1">
    <location>
        <begin position="145"/>
        <end position="158"/>
    </location>
</feature>
<feature type="region of interest" description="Disordered" evidence="1">
    <location>
        <begin position="138"/>
        <end position="158"/>
    </location>
</feature>
<dbReference type="EMBL" id="HBUF01652575">
    <property type="protein sequence ID" value="CAG6787206.1"/>
    <property type="molecule type" value="Transcribed_RNA"/>
</dbReference>
<dbReference type="EMBL" id="HBUF01417339">
    <property type="protein sequence ID" value="CAG6740129.1"/>
    <property type="molecule type" value="Transcribed_RNA"/>
</dbReference>
<reference evidence="2" key="1">
    <citation type="submission" date="2021-05" db="EMBL/GenBank/DDBJ databases">
        <authorList>
            <person name="Alioto T."/>
            <person name="Alioto T."/>
            <person name="Gomez Garrido J."/>
        </authorList>
    </citation>
    <scope>NUCLEOTIDE SEQUENCE</scope>
</reference>
<evidence type="ECO:0000256" key="1">
    <source>
        <dbReference type="SAM" id="MobiDB-lite"/>
    </source>
</evidence>
<dbReference type="EMBL" id="HBUF01652574">
    <property type="protein sequence ID" value="CAG6787205.1"/>
    <property type="molecule type" value="Transcribed_RNA"/>
</dbReference>
<sequence>MMKSLYSKNCNPTPYNCPCPPKPPLSGFPKQGVSPCPQRCPNTGTNKSPLELCKEKKKYQQKCGRPPDDCYDIKLAMPPVSGASKFTRLICPTSAGDTGSQMFHLCDNEVISLANTCGEITLSRQCLDTVEEDYENMKRAQKADKNKKKENKKRGKERFKQCKKSAKQIYKKYKDREKLRAANEKDYYKKCLKQEKEKVKAAKKKYKEKKKIAKQKMKQNKKKNKERLKKLKQRLKQRCQEMKSRDPHDPKTDTDSCDSMEFDDPMDLVNNDPPCDGELTCISLTKMMMGNCNNKPIYGCRAPDQICVPPPHHNKQSTSCPAKKPACTPACTPCR</sequence>
<dbReference type="EMBL" id="HBUF01417340">
    <property type="protein sequence ID" value="CAG6740130.1"/>
    <property type="molecule type" value="Transcribed_RNA"/>
</dbReference>
<accession>A0A8D8TSR5</accession>
<dbReference type="EMBL" id="HBUF01303140">
    <property type="protein sequence ID" value="CAG6691522.1"/>
    <property type="molecule type" value="Transcribed_RNA"/>
</dbReference>
<proteinExistence type="predicted"/>
<evidence type="ECO:0000313" key="2">
    <source>
        <dbReference type="EMBL" id="CAG6691522.1"/>
    </source>
</evidence>